<gene>
    <name evidence="1" type="ORF">XH99_14715</name>
</gene>
<evidence type="ECO:0000313" key="1">
    <source>
        <dbReference type="EMBL" id="RXH28666.1"/>
    </source>
</evidence>
<keyword evidence="2" id="KW-1185">Reference proteome</keyword>
<evidence type="ECO:0000313" key="2">
    <source>
        <dbReference type="Proteomes" id="UP000289546"/>
    </source>
</evidence>
<name>A0A4V1L270_9BRAD</name>
<sequence length="59" mass="6731">MIKLRLDYSTSPRKIFARFDLDDYFQGGSVMGFSKFARGTSLGDKDRRALQKLLGAKKK</sequence>
<reference evidence="1 2" key="1">
    <citation type="submission" date="2015-04" db="EMBL/GenBank/DDBJ databases">
        <title>Comparative genomics of rhizobia nodulating Arachis hypogaea in China.</title>
        <authorList>
            <person name="Li Y."/>
        </authorList>
    </citation>
    <scope>NUCLEOTIDE SEQUENCE [LARGE SCALE GENOMIC DNA]</scope>
    <source>
        <strain evidence="1 2">CCBAU 51757</strain>
    </source>
</reference>
<protein>
    <submittedName>
        <fullName evidence="1">Uncharacterized protein</fullName>
    </submittedName>
</protein>
<accession>A0A4V1L270</accession>
<dbReference type="Proteomes" id="UP000289546">
    <property type="component" value="Unassembled WGS sequence"/>
</dbReference>
<dbReference type="EMBL" id="LBJQ01000074">
    <property type="protein sequence ID" value="RXH28666.1"/>
    <property type="molecule type" value="Genomic_DNA"/>
</dbReference>
<comment type="caution">
    <text evidence="1">The sequence shown here is derived from an EMBL/GenBank/DDBJ whole genome shotgun (WGS) entry which is preliminary data.</text>
</comment>
<dbReference type="AlphaFoldDB" id="A0A4V1L270"/>
<organism evidence="1 2">
    <name type="scientific">Bradyrhizobium nanningense</name>
    <dbReference type="NCBI Taxonomy" id="1325118"/>
    <lineage>
        <taxon>Bacteria</taxon>
        <taxon>Pseudomonadati</taxon>
        <taxon>Pseudomonadota</taxon>
        <taxon>Alphaproteobacteria</taxon>
        <taxon>Hyphomicrobiales</taxon>
        <taxon>Nitrobacteraceae</taxon>
        <taxon>Bradyrhizobium</taxon>
    </lineage>
</organism>
<proteinExistence type="predicted"/>